<feature type="compositionally biased region" description="Basic and acidic residues" evidence="1">
    <location>
        <begin position="26"/>
        <end position="47"/>
    </location>
</feature>
<evidence type="ECO:0000313" key="2">
    <source>
        <dbReference type="EMBL" id="GEN62570.1"/>
    </source>
</evidence>
<dbReference type="AlphaFoldDB" id="A0A511XHY5"/>
<feature type="compositionally biased region" description="Basic and acidic residues" evidence="1">
    <location>
        <begin position="61"/>
        <end position="89"/>
    </location>
</feature>
<dbReference type="EMBL" id="BJYG01000007">
    <property type="protein sequence ID" value="GEN62570.1"/>
    <property type="molecule type" value="Genomic_DNA"/>
</dbReference>
<reference evidence="2 3" key="1">
    <citation type="submission" date="2019-07" db="EMBL/GenBank/DDBJ databases">
        <title>Whole genome shotgun sequence of Acetobacter oeni NBRC 105207.</title>
        <authorList>
            <person name="Hosoyama A."/>
            <person name="Uohara A."/>
            <person name="Ohji S."/>
            <person name="Ichikawa N."/>
        </authorList>
    </citation>
    <scope>NUCLEOTIDE SEQUENCE [LARGE SCALE GENOMIC DNA]</scope>
    <source>
        <strain evidence="2 3">NBRC 105207</strain>
    </source>
</reference>
<organism evidence="2 3">
    <name type="scientific">Acetobacter oeni</name>
    <dbReference type="NCBI Taxonomy" id="304077"/>
    <lineage>
        <taxon>Bacteria</taxon>
        <taxon>Pseudomonadati</taxon>
        <taxon>Pseudomonadota</taxon>
        <taxon>Alphaproteobacteria</taxon>
        <taxon>Acetobacterales</taxon>
        <taxon>Acetobacteraceae</taxon>
        <taxon>Acetobacter</taxon>
    </lineage>
</organism>
<evidence type="ECO:0000313" key="3">
    <source>
        <dbReference type="Proteomes" id="UP000321746"/>
    </source>
</evidence>
<proteinExistence type="predicted"/>
<dbReference type="Proteomes" id="UP000321746">
    <property type="component" value="Unassembled WGS sequence"/>
</dbReference>
<accession>A0A511XHY5</accession>
<keyword evidence="3" id="KW-1185">Reference proteome</keyword>
<evidence type="ECO:0000256" key="1">
    <source>
        <dbReference type="SAM" id="MobiDB-lite"/>
    </source>
</evidence>
<comment type="caution">
    <text evidence="2">The sequence shown here is derived from an EMBL/GenBank/DDBJ whole genome shotgun (WGS) entry which is preliminary data.</text>
</comment>
<protein>
    <submittedName>
        <fullName evidence="2">Uncharacterized protein</fullName>
    </submittedName>
</protein>
<feature type="region of interest" description="Disordered" evidence="1">
    <location>
        <begin position="1"/>
        <end position="110"/>
    </location>
</feature>
<name>A0A511XHY5_9PROT</name>
<gene>
    <name evidence="2" type="ORF">AOE01nite_07940</name>
</gene>
<sequence length="181" mass="20024">MGKNAGHKGITGGDWPGGDRQPCVESTDKRDDHQRGQDAKDPARPEGRNSISPENACIKGVGKDKTAEDKEEGNGRRRIEEKEDRDGKRVSLKWITGEDMPDNDGKRSETANSLEGIKAGLFRDRIRDDGGGSHWRHGISLKNDGSTFNERLTDTQNIRSFASLPLREADVRGLRSLTASW</sequence>